<dbReference type="InterPro" id="IPR029063">
    <property type="entry name" value="SAM-dependent_MTases_sf"/>
</dbReference>
<evidence type="ECO:0000313" key="2">
    <source>
        <dbReference type="EMBL" id="CAH9056715.1"/>
    </source>
</evidence>
<feature type="domain" description="Methyltransferase type 11" evidence="1">
    <location>
        <begin position="45"/>
        <end position="137"/>
    </location>
</feature>
<proteinExistence type="predicted"/>
<comment type="caution">
    <text evidence="2">The sequence shown here is derived from an EMBL/GenBank/DDBJ whole genome shotgun (WGS) entry which is preliminary data.</text>
</comment>
<name>A0ABM9GIB1_9GAMM</name>
<dbReference type="RefSeq" id="WP_261592684.1">
    <property type="nucleotide sequence ID" value="NZ_CAMAPD010000006.1"/>
</dbReference>
<reference evidence="2 3" key="1">
    <citation type="submission" date="2022-07" db="EMBL/GenBank/DDBJ databases">
        <authorList>
            <person name="Criscuolo A."/>
        </authorList>
    </citation>
    <scope>NUCLEOTIDE SEQUENCE [LARGE SCALE GENOMIC DNA]</scope>
    <source>
        <strain evidence="3">CIP 111951</strain>
    </source>
</reference>
<protein>
    <submittedName>
        <fullName evidence="2">tRNA 5-carboxymethoxyuridine methyltransferase</fullName>
        <ecNumber evidence="2">2.1.1.-</ecNumber>
    </submittedName>
</protein>
<organism evidence="2 3">
    <name type="scientific">Pseudoalteromonas holothuriae</name>
    <dbReference type="NCBI Taxonomy" id="2963714"/>
    <lineage>
        <taxon>Bacteria</taxon>
        <taxon>Pseudomonadati</taxon>
        <taxon>Pseudomonadota</taxon>
        <taxon>Gammaproteobacteria</taxon>
        <taxon>Alteromonadales</taxon>
        <taxon>Pseudoalteromonadaceae</taxon>
        <taxon>Pseudoalteromonas</taxon>
    </lineage>
</organism>
<dbReference type="Gene3D" id="3.40.50.150">
    <property type="entry name" value="Vaccinia Virus protein VP39"/>
    <property type="match status" value="1"/>
</dbReference>
<gene>
    <name evidence="2" type="primary">cmoM_2</name>
    <name evidence="2" type="ORF">PSECIP111951_01516</name>
</gene>
<dbReference type="EC" id="2.1.1.-" evidence="2"/>
<dbReference type="EMBL" id="CAMAPD010000006">
    <property type="protein sequence ID" value="CAH9056715.1"/>
    <property type="molecule type" value="Genomic_DNA"/>
</dbReference>
<keyword evidence="2" id="KW-0489">Methyltransferase</keyword>
<accession>A0ABM9GIB1</accession>
<dbReference type="CDD" id="cd02440">
    <property type="entry name" value="AdoMet_MTases"/>
    <property type="match status" value="1"/>
</dbReference>
<dbReference type="Pfam" id="PF08241">
    <property type="entry name" value="Methyltransf_11"/>
    <property type="match status" value="1"/>
</dbReference>
<keyword evidence="2" id="KW-0808">Transferase</keyword>
<dbReference type="PANTHER" id="PTHR43861">
    <property type="entry name" value="TRANS-ACONITATE 2-METHYLTRANSFERASE-RELATED"/>
    <property type="match status" value="1"/>
</dbReference>
<dbReference type="Proteomes" id="UP001152485">
    <property type="component" value="Unassembled WGS sequence"/>
</dbReference>
<dbReference type="GO" id="GO:0032259">
    <property type="term" value="P:methylation"/>
    <property type="evidence" value="ECO:0007669"/>
    <property type="project" value="UniProtKB-KW"/>
</dbReference>
<dbReference type="InterPro" id="IPR013216">
    <property type="entry name" value="Methyltransf_11"/>
</dbReference>
<evidence type="ECO:0000259" key="1">
    <source>
        <dbReference type="Pfam" id="PF08241"/>
    </source>
</evidence>
<dbReference type="SUPFAM" id="SSF53335">
    <property type="entry name" value="S-adenosyl-L-methionine-dependent methyltransferases"/>
    <property type="match status" value="1"/>
</dbReference>
<dbReference type="GO" id="GO:0008168">
    <property type="term" value="F:methyltransferase activity"/>
    <property type="evidence" value="ECO:0007669"/>
    <property type="project" value="UniProtKB-KW"/>
</dbReference>
<evidence type="ECO:0000313" key="3">
    <source>
        <dbReference type="Proteomes" id="UP001152485"/>
    </source>
</evidence>
<sequence>MTNSSTSPQWLADEYEQGNDGQFKAALEALDKISDATFPDERKAVDVGCGSGKFAACLAQQGWRVDATDVSESMVEATQKRCIDLPVNASVCDASKLTLEKNHYDLVTSFWMLHWLVDATPTLKQMADAVKENGYALLQWSCGQPRAQGFVLRDTIQEVFDRPKWSSKLKAAPLTMYQLPIEDVTAFFENNGFEVISVRENVQVGGGETPESLKRALRSAAFAAQTVILGDEVDELIDECLALLMQRNALQVANTELVVKRKR</sequence>